<dbReference type="eggNOG" id="KOG0537">
    <property type="taxonomic scope" value="Eukaryota"/>
</dbReference>
<dbReference type="EnsemblMetazoa" id="SMAR007159-RA">
    <property type="protein sequence ID" value="SMAR007159-PA"/>
    <property type="gene ID" value="SMAR007159"/>
</dbReference>
<comment type="similarity">
    <text evidence="8">Belongs to the cytochrome b5 family.</text>
</comment>
<dbReference type="PANTHER" id="PTHR21281">
    <property type="entry name" value="CYTOCHROME B5 DOMAIN-CONTAINING PROTEIN 1"/>
    <property type="match status" value="1"/>
</dbReference>
<dbReference type="InterPro" id="IPR001199">
    <property type="entry name" value="Cyt_B5-like_heme/steroid-bd"/>
</dbReference>
<dbReference type="HOGENOM" id="CLU_081983_0_0_1"/>
<dbReference type="Gene3D" id="3.10.120.10">
    <property type="entry name" value="Cytochrome b5-like heme/steroid binding domain"/>
    <property type="match status" value="1"/>
</dbReference>
<keyword evidence="4" id="KW-0479">Metal-binding</keyword>
<evidence type="ECO:0000256" key="3">
    <source>
        <dbReference type="ARBA" id="ARBA00022617"/>
    </source>
</evidence>
<evidence type="ECO:0000256" key="5">
    <source>
        <dbReference type="ARBA" id="ARBA00023004"/>
    </source>
</evidence>
<dbReference type="GO" id="GO:0046872">
    <property type="term" value="F:metal ion binding"/>
    <property type="evidence" value="ECO:0007669"/>
    <property type="project" value="UniProtKB-KW"/>
</dbReference>
<comment type="subcellular location">
    <subcellularLocation>
        <location evidence="1">Cytoplasm</location>
        <location evidence="1">Cytoskeleton</location>
        <location evidence="1">Cilium axoneme</location>
    </subcellularLocation>
</comment>
<sequence length="216" mass="24909">MSTKRYFTPNEVLLHNSTSDLWVSFLGKVCNLTKVCQEYKGSDLLKPIKAFAGKDVSMWFNPKSGELKTHIDQDTGLRQPCFPHGRFVHGPPPYPASDWSTDFGLPWWKNKHLLVGNLSKNVKRIRIINVLASVEDTLEVCAEETINDISERYRANFNSHARSYTWKCEGRCLDMNKTMAENGILDDQPRFYRVNLPEDIYLPSLLVFYNDDLTED</sequence>
<evidence type="ECO:0000256" key="6">
    <source>
        <dbReference type="ARBA" id="ARBA00023212"/>
    </source>
</evidence>
<evidence type="ECO:0000259" key="11">
    <source>
        <dbReference type="PROSITE" id="PS50255"/>
    </source>
</evidence>
<dbReference type="PANTHER" id="PTHR21281:SF0">
    <property type="entry name" value="CYTOCHROME B5 DOMAIN-CONTAINING PROTEIN 1"/>
    <property type="match status" value="1"/>
</dbReference>
<reference evidence="13" key="1">
    <citation type="submission" date="2011-05" db="EMBL/GenBank/DDBJ databases">
        <authorList>
            <person name="Richards S.R."/>
            <person name="Qu J."/>
            <person name="Jiang H."/>
            <person name="Jhangiani S.N."/>
            <person name="Agravi P."/>
            <person name="Goodspeed R."/>
            <person name="Gross S."/>
            <person name="Mandapat C."/>
            <person name="Jackson L."/>
            <person name="Mathew T."/>
            <person name="Pu L."/>
            <person name="Thornton R."/>
            <person name="Saada N."/>
            <person name="Wilczek-Boney K.B."/>
            <person name="Lee S."/>
            <person name="Kovar C."/>
            <person name="Wu Y."/>
            <person name="Scherer S.E."/>
            <person name="Worley K.C."/>
            <person name="Muzny D.M."/>
            <person name="Gibbs R."/>
        </authorList>
    </citation>
    <scope>NUCLEOTIDE SEQUENCE</scope>
    <source>
        <strain evidence="13">Brora</strain>
    </source>
</reference>
<evidence type="ECO:0000256" key="10">
    <source>
        <dbReference type="ARBA" id="ARBA00046139"/>
    </source>
</evidence>
<keyword evidence="7" id="KW-0966">Cell projection</keyword>
<reference evidence="12" key="2">
    <citation type="submission" date="2015-02" db="UniProtKB">
        <authorList>
            <consortium name="EnsemblMetazoa"/>
        </authorList>
    </citation>
    <scope>IDENTIFICATION</scope>
</reference>
<name>T1J0V1_STRMM</name>
<evidence type="ECO:0000256" key="1">
    <source>
        <dbReference type="ARBA" id="ARBA00004430"/>
    </source>
</evidence>
<protein>
    <recommendedName>
        <fullName evidence="9">Cytochrome b5 domain-containing protein 1</fullName>
    </recommendedName>
</protein>
<dbReference type="OMA" id="DLTHFFH"/>
<dbReference type="SMART" id="SM01117">
    <property type="entry name" value="Cyt-b5"/>
    <property type="match status" value="1"/>
</dbReference>
<evidence type="ECO:0000256" key="8">
    <source>
        <dbReference type="ARBA" id="ARBA00038168"/>
    </source>
</evidence>
<keyword evidence="3" id="KW-0349">Heme</keyword>
<evidence type="ECO:0000313" key="12">
    <source>
        <dbReference type="EnsemblMetazoa" id="SMAR007159-PA"/>
    </source>
</evidence>
<keyword evidence="13" id="KW-1185">Reference proteome</keyword>
<evidence type="ECO:0000256" key="4">
    <source>
        <dbReference type="ARBA" id="ARBA00022723"/>
    </source>
</evidence>
<evidence type="ECO:0000256" key="7">
    <source>
        <dbReference type="ARBA" id="ARBA00023273"/>
    </source>
</evidence>
<keyword evidence="5" id="KW-0408">Iron</keyword>
<dbReference type="SUPFAM" id="SSF55856">
    <property type="entry name" value="Cytochrome b5-like heme/steroid binding domain"/>
    <property type="match status" value="1"/>
</dbReference>
<dbReference type="Proteomes" id="UP000014500">
    <property type="component" value="Unassembled WGS sequence"/>
</dbReference>
<dbReference type="GO" id="GO:0005930">
    <property type="term" value="C:axoneme"/>
    <property type="evidence" value="ECO:0007669"/>
    <property type="project" value="UniProtKB-SubCell"/>
</dbReference>
<dbReference type="STRING" id="126957.T1J0V1"/>
<proteinExistence type="inferred from homology"/>
<dbReference type="PhylomeDB" id="T1J0V1"/>
<feature type="domain" description="Cytochrome b5 heme-binding" evidence="11">
    <location>
        <begin position="4"/>
        <end position="70"/>
    </location>
</feature>
<dbReference type="EMBL" id="AFFK01020674">
    <property type="status" value="NOT_ANNOTATED_CDS"/>
    <property type="molecule type" value="Genomic_DNA"/>
</dbReference>
<dbReference type="PROSITE" id="PS50255">
    <property type="entry name" value="CYTOCHROME_B5_2"/>
    <property type="match status" value="1"/>
</dbReference>
<evidence type="ECO:0000256" key="9">
    <source>
        <dbReference type="ARBA" id="ARBA00040649"/>
    </source>
</evidence>
<organism evidence="12 13">
    <name type="scientific">Strigamia maritima</name>
    <name type="common">European centipede</name>
    <name type="synonym">Geophilus maritimus</name>
    <dbReference type="NCBI Taxonomy" id="126957"/>
    <lineage>
        <taxon>Eukaryota</taxon>
        <taxon>Metazoa</taxon>
        <taxon>Ecdysozoa</taxon>
        <taxon>Arthropoda</taxon>
        <taxon>Myriapoda</taxon>
        <taxon>Chilopoda</taxon>
        <taxon>Pleurostigmophora</taxon>
        <taxon>Geophilomorpha</taxon>
        <taxon>Linotaeniidae</taxon>
        <taxon>Strigamia</taxon>
    </lineage>
</organism>
<dbReference type="InterPro" id="IPR052320">
    <property type="entry name" value="Cytochrome_b5_domain"/>
</dbReference>
<keyword evidence="6" id="KW-0206">Cytoskeleton</keyword>
<dbReference type="Pfam" id="PF00173">
    <property type="entry name" value="Cyt-b5"/>
    <property type="match status" value="1"/>
</dbReference>
<evidence type="ECO:0000256" key="2">
    <source>
        <dbReference type="ARBA" id="ARBA00022490"/>
    </source>
</evidence>
<dbReference type="AlphaFoldDB" id="T1J0V1"/>
<dbReference type="InterPro" id="IPR036400">
    <property type="entry name" value="Cyt_B5-like_heme/steroid_sf"/>
</dbReference>
<evidence type="ECO:0000313" key="13">
    <source>
        <dbReference type="Proteomes" id="UP000014500"/>
    </source>
</evidence>
<keyword evidence="2" id="KW-0963">Cytoplasm</keyword>
<comment type="function">
    <text evidence="10">Radial spoke stalk protein that binds heme under oxidizing conditions. Required for the coordinated beating of multiple cilia maybe by functioning in a redox signaling pathway.</text>
</comment>
<accession>T1J0V1</accession>